<dbReference type="EMBL" id="JACEIK010002288">
    <property type="protein sequence ID" value="MCD9560238.1"/>
    <property type="molecule type" value="Genomic_DNA"/>
</dbReference>
<accession>A0ABS8UPZ2</accession>
<reference evidence="1 2" key="1">
    <citation type="journal article" date="2021" name="BMC Genomics">
        <title>Datura genome reveals duplications of psychoactive alkaloid biosynthetic genes and high mutation rate following tissue culture.</title>
        <authorList>
            <person name="Rajewski A."/>
            <person name="Carter-House D."/>
            <person name="Stajich J."/>
            <person name="Litt A."/>
        </authorList>
    </citation>
    <scope>NUCLEOTIDE SEQUENCE [LARGE SCALE GENOMIC DNA]</scope>
    <source>
        <strain evidence="1">AR-01</strain>
    </source>
</reference>
<feature type="non-terminal residue" evidence="1">
    <location>
        <position position="53"/>
    </location>
</feature>
<evidence type="ECO:0000313" key="2">
    <source>
        <dbReference type="Proteomes" id="UP000823775"/>
    </source>
</evidence>
<gene>
    <name evidence="1" type="ORF">HAX54_018742</name>
</gene>
<sequence>MSFPKRFEAELSSLDDSKDLTKISPSKLVHALQAKEQRRSLRLEEVAKTSLQA</sequence>
<proteinExistence type="predicted"/>
<keyword evidence="2" id="KW-1185">Reference proteome</keyword>
<organism evidence="1 2">
    <name type="scientific">Datura stramonium</name>
    <name type="common">Jimsonweed</name>
    <name type="synonym">Common thornapple</name>
    <dbReference type="NCBI Taxonomy" id="4076"/>
    <lineage>
        <taxon>Eukaryota</taxon>
        <taxon>Viridiplantae</taxon>
        <taxon>Streptophyta</taxon>
        <taxon>Embryophyta</taxon>
        <taxon>Tracheophyta</taxon>
        <taxon>Spermatophyta</taxon>
        <taxon>Magnoliopsida</taxon>
        <taxon>eudicotyledons</taxon>
        <taxon>Gunneridae</taxon>
        <taxon>Pentapetalae</taxon>
        <taxon>asterids</taxon>
        <taxon>lamiids</taxon>
        <taxon>Solanales</taxon>
        <taxon>Solanaceae</taxon>
        <taxon>Solanoideae</taxon>
        <taxon>Datureae</taxon>
        <taxon>Datura</taxon>
    </lineage>
</organism>
<dbReference type="Proteomes" id="UP000823775">
    <property type="component" value="Unassembled WGS sequence"/>
</dbReference>
<evidence type="ECO:0000313" key="1">
    <source>
        <dbReference type="EMBL" id="MCD9560238.1"/>
    </source>
</evidence>
<protein>
    <submittedName>
        <fullName evidence="1">Uncharacterized protein</fullName>
    </submittedName>
</protein>
<name>A0ABS8UPZ2_DATST</name>
<comment type="caution">
    <text evidence="1">The sequence shown here is derived from an EMBL/GenBank/DDBJ whole genome shotgun (WGS) entry which is preliminary data.</text>
</comment>